<dbReference type="EMBL" id="JAESDN010000004">
    <property type="protein sequence ID" value="KAG7050948.1"/>
    <property type="molecule type" value="Genomic_DNA"/>
</dbReference>
<accession>A0A9P7R7Z9</accession>
<proteinExistence type="predicted"/>
<feature type="non-terminal residue" evidence="1">
    <location>
        <position position="17"/>
    </location>
</feature>
<dbReference type="AlphaFoldDB" id="A0A9P7R7Z9"/>
<gene>
    <name evidence="1" type="ORF">JMJ77_001578</name>
</gene>
<sequence length="17" mass="1998">MSTEGISWSDLFHDFIL</sequence>
<reference evidence="1" key="1">
    <citation type="submission" date="2021-05" db="EMBL/GenBank/DDBJ databases">
        <title>Comparative genomics of three Colletotrichum scovillei strains and genetic complementation revealed genes involved fungal growth and virulence on chili pepper.</title>
        <authorList>
            <person name="Hsieh D.-K."/>
            <person name="Chuang S.-C."/>
            <person name="Chen C.-Y."/>
            <person name="Chao Y.-T."/>
            <person name="Lu M.-Y.J."/>
            <person name="Lee M.-H."/>
            <person name="Shih M.-C."/>
        </authorList>
    </citation>
    <scope>NUCLEOTIDE SEQUENCE</scope>
    <source>
        <strain evidence="1">Coll-153</strain>
    </source>
</reference>
<organism evidence="1 2">
    <name type="scientific">Colletotrichum scovillei</name>
    <dbReference type="NCBI Taxonomy" id="1209932"/>
    <lineage>
        <taxon>Eukaryota</taxon>
        <taxon>Fungi</taxon>
        <taxon>Dikarya</taxon>
        <taxon>Ascomycota</taxon>
        <taxon>Pezizomycotina</taxon>
        <taxon>Sordariomycetes</taxon>
        <taxon>Hypocreomycetidae</taxon>
        <taxon>Glomerellales</taxon>
        <taxon>Glomerellaceae</taxon>
        <taxon>Colletotrichum</taxon>
        <taxon>Colletotrichum acutatum species complex</taxon>
    </lineage>
</organism>
<keyword evidence="2" id="KW-1185">Reference proteome</keyword>
<comment type="caution">
    <text evidence="1">The sequence shown here is derived from an EMBL/GenBank/DDBJ whole genome shotgun (WGS) entry which is preliminary data.</text>
</comment>
<evidence type="ECO:0000313" key="2">
    <source>
        <dbReference type="Proteomes" id="UP000699042"/>
    </source>
</evidence>
<name>A0A9P7R7Z9_9PEZI</name>
<dbReference type="Proteomes" id="UP000699042">
    <property type="component" value="Unassembled WGS sequence"/>
</dbReference>
<protein>
    <submittedName>
        <fullName evidence="1">Uncharacterized protein</fullName>
    </submittedName>
</protein>
<evidence type="ECO:0000313" key="1">
    <source>
        <dbReference type="EMBL" id="KAG7050948.1"/>
    </source>
</evidence>